<dbReference type="GO" id="GO:0050839">
    <property type="term" value="F:cell adhesion molecule binding"/>
    <property type="evidence" value="ECO:0007669"/>
    <property type="project" value="TreeGrafter"/>
</dbReference>
<comment type="caution">
    <text evidence="2">The sequence shown here is derived from an EMBL/GenBank/DDBJ whole genome shotgun (WGS) entry which is preliminary data.</text>
</comment>
<accession>A0A8B6FJB1</accession>
<dbReference type="InterPro" id="IPR029071">
    <property type="entry name" value="Ubiquitin-like_domsf"/>
</dbReference>
<dbReference type="GO" id="GO:0005912">
    <property type="term" value="C:adherens junction"/>
    <property type="evidence" value="ECO:0007669"/>
    <property type="project" value="TreeGrafter"/>
</dbReference>
<dbReference type="GO" id="GO:0007165">
    <property type="term" value="P:signal transduction"/>
    <property type="evidence" value="ECO:0007669"/>
    <property type="project" value="InterPro"/>
</dbReference>
<dbReference type="GO" id="GO:0032880">
    <property type="term" value="P:regulation of protein localization"/>
    <property type="evidence" value="ECO:0007669"/>
    <property type="project" value="TreeGrafter"/>
</dbReference>
<evidence type="ECO:0000313" key="2">
    <source>
        <dbReference type="EMBL" id="VDI50658.1"/>
    </source>
</evidence>
<gene>
    <name evidence="2" type="ORF">MGAL_10B002397</name>
</gene>
<dbReference type="EMBL" id="UYJE01006970">
    <property type="protein sequence ID" value="VDI50658.1"/>
    <property type="molecule type" value="Genomic_DNA"/>
</dbReference>
<reference evidence="2" key="1">
    <citation type="submission" date="2018-11" db="EMBL/GenBank/DDBJ databases">
        <authorList>
            <person name="Alioto T."/>
            <person name="Alioto T."/>
        </authorList>
    </citation>
    <scope>NUCLEOTIDE SEQUENCE</scope>
</reference>
<dbReference type="OrthoDB" id="6260541at2759"/>
<proteinExistence type="predicted"/>
<dbReference type="PANTHER" id="PTHR10398:SF2">
    <property type="entry name" value="AFADIN"/>
    <property type="match status" value="1"/>
</dbReference>
<dbReference type="PANTHER" id="PTHR10398">
    <property type="entry name" value="AFADIN"/>
    <property type="match status" value="1"/>
</dbReference>
<keyword evidence="3" id="KW-1185">Reference proteome</keyword>
<dbReference type="SUPFAM" id="SSF54236">
    <property type="entry name" value="Ubiquitin-like"/>
    <property type="match status" value="1"/>
</dbReference>
<name>A0A8B6FJB1_MYTGA</name>
<dbReference type="PROSITE" id="PS50200">
    <property type="entry name" value="RA"/>
    <property type="match status" value="1"/>
</dbReference>
<dbReference type="Proteomes" id="UP000596742">
    <property type="component" value="Unassembled WGS sequence"/>
</dbReference>
<dbReference type="Pfam" id="PF00788">
    <property type="entry name" value="RA"/>
    <property type="match status" value="1"/>
</dbReference>
<protein>
    <submittedName>
        <fullName evidence="2">Afadin</fullName>
    </submittedName>
</protein>
<dbReference type="Gene3D" id="3.10.20.90">
    <property type="entry name" value="Phosphatidylinositol 3-kinase Catalytic Subunit, Chain A, domain 1"/>
    <property type="match status" value="1"/>
</dbReference>
<dbReference type="AlphaFoldDB" id="A0A8B6FJB1"/>
<dbReference type="InterPro" id="IPR000159">
    <property type="entry name" value="RA_dom"/>
</dbReference>
<organism evidence="2 3">
    <name type="scientific">Mytilus galloprovincialis</name>
    <name type="common">Mediterranean mussel</name>
    <dbReference type="NCBI Taxonomy" id="29158"/>
    <lineage>
        <taxon>Eukaryota</taxon>
        <taxon>Metazoa</taxon>
        <taxon>Spiralia</taxon>
        <taxon>Lophotrochozoa</taxon>
        <taxon>Mollusca</taxon>
        <taxon>Bivalvia</taxon>
        <taxon>Autobranchia</taxon>
        <taxon>Pteriomorphia</taxon>
        <taxon>Mytilida</taxon>
        <taxon>Mytiloidea</taxon>
        <taxon>Mytilidae</taxon>
        <taxon>Mytilinae</taxon>
        <taxon>Mytilus</taxon>
    </lineage>
</organism>
<evidence type="ECO:0000259" key="1">
    <source>
        <dbReference type="PROSITE" id="PS50200"/>
    </source>
</evidence>
<dbReference type="InterPro" id="IPR028842">
    <property type="entry name" value="Afadin"/>
</dbReference>
<feature type="domain" description="Ras-associating" evidence="1">
    <location>
        <begin position="36"/>
        <end position="115"/>
    </location>
</feature>
<sequence>MEKIQDQERLATLIHQWNQDHYDIFELSRPNENLEFHGVVRFYFQDGANVVTKCIRVASTASTKEVVDVLIEKFRPDMRMLTRNSYALYEVHLDAYYLEVDEDDIVEIWKTEKVG</sequence>
<evidence type="ECO:0000313" key="3">
    <source>
        <dbReference type="Proteomes" id="UP000596742"/>
    </source>
</evidence>